<evidence type="ECO:0008006" key="3">
    <source>
        <dbReference type="Google" id="ProtNLM"/>
    </source>
</evidence>
<keyword evidence="2" id="KW-1185">Reference proteome</keyword>
<reference evidence="2" key="1">
    <citation type="journal article" date="2017" name="Acta Aliment.">
        <title>Plant polysaccharide degrading enzyme system of Thermpbifida cellulosilytica TB100 revealed by de novo genome project data.</title>
        <authorList>
            <person name="Toth A."/>
            <person name="Baka E."/>
            <person name="Luzics S."/>
            <person name="Bata-Vidacs I."/>
            <person name="Nagy I."/>
            <person name="Balint B."/>
            <person name="Herceg R."/>
            <person name="Olasz F."/>
            <person name="Wilk T."/>
            <person name="Nagy T."/>
            <person name="Kriszt B."/>
            <person name="Nagy I."/>
            <person name="Kukolya J."/>
        </authorList>
    </citation>
    <scope>NUCLEOTIDE SEQUENCE [LARGE SCALE GENOMIC DNA]</scope>
    <source>
        <strain evidence="2">TB100</strain>
    </source>
</reference>
<name>A0A147KLL2_THECS</name>
<dbReference type="InterPro" id="IPR023869">
    <property type="entry name" value="tRNA_Adeno_NH3ase_assoc_put"/>
</dbReference>
<dbReference type="PATRIC" id="fig|665004.4.peg.1274"/>
<sequence>MPVFAAVFFRTADGWTGTEVELADLDGIDDVADAMRDAAAASDGDGTAVVLVAEADDEWFGIVRLDDADEPRPFLSDLRAVHSHPAARLFLESDRLAASDDEIEGTGQTPYPEPVGDSELLADLGTPGEELLALTQREGVLPADALTTVADRAGFAAALDELRA</sequence>
<dbReference type="STRING" id="665004.AC529_02575"/>
<accession>A0A147KLL2</accession>
<protein>
    <recommendedName>
        <fullName evidence="3">tRNA adenosine deaminase</fullName>
    </recommendedName>
</protein>
<dbReference type="NCBIfam" id="TIGR03941">
    <property type="entry name" value="tRNA_deam_assoc"/>
    <property type="match status" value="1"/>
</dbReference>
<gene>
    <name evidence="1" type="ORF">AC529_02575</name>
</gene>
<comment type="caution">
    <text evidence="1">The sequence shown here is derived from an EMBL/GenBank/DDBJ whole genome shotgun (WGS) entry which is preliminary data.</text>
</comment>
<dbReference type="AlphaFoldDB" id="A0A147KLL2"/>
<dbReference type="EMBL" id="LGEM01000014">
    <property type="protein sequence ID" value="KUP98176.1"/>
    <property type="molecule type" value="Genomic_DNA"/>
</dbReference>
<evidence type="ECO:0000313" key="2">
    <source>
        <dbReference type="Proteomes" id="UP000074382"/>
    </source>
</evidence>
<dbReference type="OrthoDB" id="3826766at2"/>
<organism evidence="1 2">
    <name type="scientific">Thermobifida cellulosilytica TB100</name>
    <dbReference type="NCBI Taxonomy" id="665004"/>
    <lineage>
        <taxon>Bacteria</taxon>
        <taxon>Bacillati</taxon>
        <taxon>Actinomycetota</taxon>
        <taxon>Actinomycetes</taxon>
        <taxon>Streptosporangiales</taxon>
        <taxon>Nocardiopsidaceae</taxon>
        <taxon>Thermobifida</taxon>
    </lineage>
</organism>
<evidence type="ECO:0000313" key="1">
    <source>
        <dbReference type="EMBL" id="KUP98176.1"/>
    </source>
</evidence>
<proteinExistence type="predicted"/>
<dbReference type="Proteomes" id="UP000074382">
    <property type="component" value="Unassembled WGS sequence"/>
</dbReference>
<dbReference type="RefSeq" id="WP_068754173.1">
    <property type="nucleotide sequence ID" value="NZ_KQ950180.1"/>
</dbReference>